<proteinExistence type="predicted"/>
<sequence>MSPAGVPPDIPPDLSIWEMLLRFRWWFRRFRGVFLFLIQVLRSLLLCLIGIFFFLRNGWGIIGLLGCLMRSWRLGILNWWHPSDLSQI</sequence>
<gene>
    <name evidence="2" type="ORF">HannXRQ_Chr05g0142981</name>
</gene>
<feature type="transmembrane region" description="Helical" evidence="1">
    <location>
        <begin position="32"/>
        <end position="55"/>
    </location>
</feature>
<keyword evidence="1" id="KW-0812">Transmembrane</keyword>
<dbReference type="EMBL" id="CM007894">
    <property type="protein sequence ID" value="OTG25006.1"/>
    <property type="molecule type" value="Genomic_DNA"/>
</dbReference>
<evidence type="ECO:0000313" key="2">
    <source>
        <dbReference type="EMBL" id="OTG25006.1"/>
    </source>
</evidence>
<reference evidence="3" key="1">
    <citation type="journal article" date="2017" name="Nature">
        <title>The sunflower genome provides insights into oil metabolism, flowering and Asterid evolution.</title>
        <authorList>
            <person name="Badouin H."/>
            <person name="Gouzy J."/>
            <person name="Grassa C.J."/>
            <person name="Murat F."/>
            <person name="Staton S.E."/>
            <person name="Cottret L."/>
            <person name="Lelandais-Briere C."/>
            <person name="Owens G.L."/>
            <person name="Carrere S."/>
            <person name="Mayjonade B."/>
            <person name="Legrand L."/>
            <person name="Gill N."/>
            <person name="Kane N.C."/>
            <person name="Bowers J.E."/>
            <person name="Hubner S."/>
            <person name="Bellec A."/>
            <person name="Berard A."/>
            <person name="Berges H."/>
            <person name="Blanchet N."/>
            <person name="Boniface M.C."/>
            <person name="Brunel D."/>
            <person name="Catrice O."/>
            <person name="Chaidir N."/>
            <person name="Claudel C."/>
            <person name="Donnadieu C."/>
            <person name="Faraut T."/>
            <person name="Fievet G."/>
            <person name="Helmstetter N."/>
            <person name="King M."/>
            <person name="Knapp S.J."/>
            <person name="Lai Z."/>
            <person name="Le Paslier M.C."/>
            <person name="Lippi Y."/>
            <person name="Lorenzon L."/>
            <person name="Mandel J.R."/>
            <person name="Marage G."/>
            <person name="Marchand G."/>
            <person name="Marquand E."/>
            <person name="Bret-Mestries E."/>
            <person name="Morien E."/>
            <person name="Nambeesan S."/>
            <person name="Nguyen T."/>
            <person name="Pegot-Espagnet P."/>
            <person name="Pouilly N."/>
            <person name="Raftis F."/>
            <person name="Sallet E."/>
            <person name="Schiex T."/>
            <person name="Thomas J."/>
            <person name="Vandecasteele C."/>
            <person name="Vares D."/>
            <person name="Vear F."/>
            <person name="Vautrin S."/>
            <person name="Crespi M."/>
            <person name="Mangin B."/>
            <person name="Burke J.M."/>
            <person name="Salse J."/>
            <person name="Munos S."/>
            <person name="Vincourt P."/>
            <person name="Rieseberg L.H."/>
            <person name="Langlade N.B."/>
        </authorList>
    </citation>
    <scope>NUCLEOTIDE SEQUENCE [LARGE SCALE GENOMIC DNA]</scope>
    <source>
        <strain evidence="3">cv. SF193</strain>
    </source>
</reference>
<keyword evidence="3" id="KW-1185">Reference proteome</keyword>
<keyword evidence="1" id="KW-1133">Transmembrane helix</keyword>
<organism evidence="2 3">
    <name type="scientific">Helianthus annuus</name>
    <name type="common">Common sunflower</name>
    <dbReference type="NCBI Taxonomy" id="4232"/>
    <lineage>
        <taxon>Eukaryota</taxon>
        <taxon>Viridiplantae</taxon>
        <taxon>Streptophyta</taxon>
        <taxon>Embryophyta</taxon>
        <taxon>Tracheophyta</taxon>
        <taxon>Spermatophyta</taxon>
        <taxon>Magnoliopsida</taxon>
        <taxon>eudicotyledons</taxon>
        <taxon>Gunneridae</taxon>
        <taxon>Pentapetalae</taxon>
        <taxon>asterids</taxon>
        <taxon>campanulids</taxon>
        <taxon>Asterales</taxon>
        <taxon>Asteraceae</taxon>
        <taxon>Asteroideae</taxon>
        <taxon>Heliantheae alliance</taxon>
        <taxon>Heliantheae</taxon>
        <taxon>Helianthus</taxon>
    </lineage>
</organism>
<accession>A0A251UQ79</accession>
<keyword evidence="1" id="KW-0472">Membrane</keyword>
<evidence type="ECO:0000256" key="1">
    <source>
        <dbReference type="SAM" id="Phobius"/>
    </source>
</evidence>
<protein>
    <submittedName>
        <fullName evidence="2">Uncharacterized protein</fullName>
    </submittedName>
</protein>
<evidence type="ECO:0000313" key="3">
    <source>
        <dbReference type="Proteomes" id="UP000215914"/>
    </source>
</evidence>
<dbReference type="InParanoid" id="A0A251UQ79"/>
<dbReference type="AlphaFoldDB" id="A0A251UQ79"/>
<name>A0A251UQ79_HELAN</name>
<dbReference type="Proteomes" id="UP000215914">
    <property type="component" value="Chromosome 5"/>
</dbReference>